<evidence type="ECO:0000313" key="3">
    <source>
        <dbReference type="Proteomes" id="UP000198661"/>
    </source>
</evidence>
<dbReference type="PROSITE" id="PS50206">
    <property type="entry name" value="RHODANESE_3"/>
    <property type="match status" value="1"/>
</dbReference>
<feature type="domain" description="Rhodanese" evidence="1">
    <location>
        <begin position="19"/>
        <end position="104"/>
    </location>
</feature>
<dbReference type="PANTHER" id="PTHR43031">
    <property type="entry name" value="FAD-DEPENDENT OXIDOREDUCTASE"/>
    <property type="match status" value="1"/>
</dbReference>
<dbReference type="PANTHER" id="PTHR43031:SF1">
    <property type="entry name" value="PYRIDINE NUCLEOTIDE-DISULPHIDE OXIDOREDUCTASE"/>
    <property type="match status" value="1"/>
</dbReference>
<gene>
    <name evidence="2" type="ORF">SAMN04488025_104107</name>
</gene>
<dbReference type="EMBL" id="FOOK01000004">
    <property type="protein sequence ID" value="SFF74851.1"/>
    <property type="molecule type" value="Genomic_DNA"/>
</dbReference>
<dbReference type="InterPro" id="IPR001763">
    <property type="entry name" value="Rhodanese-like_dom"/>
</dbReference>
<organism evidence="2 3">
    <name type="scientific">Planifilum fulgidum</name>
    <dbReference type="NCBI Taxonomy" id="201973"/>
    <lineage>
        <taxon>Bacteria</taxon>
        <taxon>Bacillati</taxon>
        <taxon>Bacillota</taxon>
        <taxon>Bacilli</taxon>
        <taxon>Bacillales</taxon>
        <taxon>Thermoactinomycetaceae</taxon>
        <taxon>Planifilum</taxon>
    </lineage>
</organism>
<keyword evidence="2" id="KW-0808">Transferase</keyword>
<protein>
    <submittedName>
        <fullName evidence="2">Rhodanese-related sulfurtransferase</fullName>
    </submittedName>
</protein>
<dbReference type="CDD" id="cd00158">
    <property type="entry name" value="RHOD"/>
    <property type="match status" value="1"/>
</dbReference>
<proteinExistence type="predicted"/>
<dbReference type="STRING" id="201973.SAMN04488025_104107"/>
<dbReference type="Pfam" id="PF00581">
    <property type="entry name" value="Rhodanese"/>
    <property type="match status" value="1"/>
</dbReference>
<dbReference type="AlphaFoldDB" id="A0A1I2LCD3"/>
<dbReference type="SMART" id="SM00450">
    <property type="entry name" value="RHOD"/>
    <property type="match status" value="1"/>
</dbReference>
<dbReference type="RefSeq" id="WP_218154404.1">
    <property type="nucleotide sequence ID" value="NZ_FOOK01000004.1"/>
</dbReference>
<dbReference type="Gene3D" id="3.40.250.10">
    <property type="entry name" value="Rhodanese-like domain"/>
    <property type="match status" value="1"/>
</dbReference>
<keyword evidence="3" id="KW-1185">Reference proteome</keyword>
<dbReference type="SUPFAM" id="SSF52821">
    <property type="entry name" value="Rhodanese/Cell cycle control phosphatase"/>
    <property type="match status" value="1"/>
</dbReference>
<evidence type="ECO:0000259" key="1">
    <source>
        <dbReference type="PROSITE" id="PS50206"/>
    </source>
</evidence>
<dbReference type="InterPro" id="IPR036873">
    <property type="entry name" value="Rhodanese-like_dom_sf"/>
</dbReference>
<dbReference type="InterPro" id="IPR050229">
    <property type="entry name" value="GlpE_sulfurtransferase"/>
</dbReference>
<accession>A0A1I2LCD3</accession>
<evidence type="ECO:0000313" key="2">
    <source>
        <dbReference type="EMBL" id="SFF74851.1"/>
    </source>
</evidence>
<dbReference type="Proteomes" id="UP000198661">
    <property type="component" value="Unassembled WGS sequence"/>
</dbReference>
<reference evidence="2 3" key="1">
    <citation type="submission" date="2016-10" db="EMBL/GenBank/DDBJ databases">
        <authorList>
            <person name="de Groot N.N."/>
        </authorList>
    </citation>
    <scope>NUCLEOTIDE SEQUENCE [LARGE SCALE GENOMIC DNA]</scope>
    <source>
        <strain evidence="2 3">DSM 44945</strain>
    </source>
</reference>
<name>A0A1I2LCD3_9BACL</name>
<sequence>MEIPCISAEDFAEKYRSGALKDATLLDVREWEEWQVDRLEGAVFFPLSCFPPPPGRLNPEKPIYVYCAHGVRSVHAADLLLRLGYPRVIHVEGGLARVRLLLEK</sequence>
<dbReference type="GO" id="GO:0016740">
    <property type="term" value="F:transferase activity"/>
    <property type="evidence" value="ECO:0007669"/>
    <property type="project" value="UniProtKB-KW"/>
</dbReference>